<evidence type="ECO:0000259" key="6">
    <source>
        <dbReference type="PROSITE" id="PS50173"/>
    </source>
</evidence>
<keyword evidence="3" id="KW-0548">Nucleotidyltransferase</keyword>
<evidence type="ECO:0000256" key="3">
    <source>
        <dbReference type="ARBA" id="ARBA00022695"/>
    </source>
</evidence>
<dbReference type="Gene3D" id="3.30.70.270">
    <property type="match status" value="1"/>
</dbReference>
<keyword evidence="5 7" id="KW-0239">DNA-directed DNA polymerase</keyword>
<dbReference type="CDD" id="cd01700">
    <property type="entry name" value="PolY_Pol_V_umuC"/>
    <property type="match status" value="1"/>
</dbReference>
<evidence type="ECO:0000256" key="2">
    <source>
        <dbReference type="ARBA" id="ARBA00022457"/>
    </source>
</evidence>
<dbReference type="InterPro" id="IPR043502">
    <property type="entry name" value="DNA/RNA_pol_sf"/>
</dbReference>
<evidence type="ECO:0000313" key="7">
    <source>
        <dbReference type="EMBL" id="GFH41245.1"/>
    </source>
</evidence>
<feature type="domain" description="UmuC" evidence="6">
    <location>
        <begin position="23"/>
        <end position="266"/>
    </location>
</feature>
<dbReference type="PANTHER" id="PTHR11076:SF35">
    <property type="entry name" value="DNA REPAIR PROTEIN HOMOLOG YOBH"/>
    <property type="match status" value="1"/>
</dbReference>
<keyword evidence="5 7" id="KW-0808">Transferase</keyword>
<comment type="caution">
    <text evidence="7">The sequence shown here is derived from an EMBL/GenBank/DDBJ whole genome shotgun (WGS) entry which is preliminary data.</text>
</comment>
<accession>A0A6A0B936</accession>
<dbReference type="Pfam" id="PF11798">
    <property type="entry name" value="IMS_HHH"/>
    <property type="match status" value="1"/>
</dbReference>
<keyword evidence="2" id="KW-0515">Mutator protein</keyword>
<dbReference type="InterPro" id="IPR024728">
    <property type="entry name" value="PolY_HhH_motif"/>
</dbReference>
<dbReference type="InterPro" id="IPR050116">
    <property type="entry name" value="DNA_polymerase-Y"/>
</dbReference>
<keyword evidence="8" id="KW-1185">Reference proteome</keyword>
<evidence type="ECO:0000256" key="1">
    <source>
        <dbReference type="ARBA" id="ARBA00010945"/>
    </source>
</evidence>
<dbReference type="InterPro" id="IPR001126">
    <property type="entry name" value="UmuC"/>
</dbReference>
<dbReference type="SUPFAM" id="SSF56672">
    <property type="entry name" value="DNA/RNA polymerases"/>
    <property type="match status" value="1"/>
</dbReference>
<dbReference type="Gene3D" id="3.30.1490.100">
    <property type="entry name" value="DNA polymerase, Y-family, little finger domain"/>
    <property type="match status" value="1"/>
</dbReference>
<dbReference type="InterPro" id="IPR036775">
    <property type="entry name" value="DNA_pol_Y-fam_lit_finger_sf"/>
</dbReference>
<dbReference type="RefSeq" id="WP_371863853.1">
    <property type="nucleotide sequence ID" value="NZ_BLLH01000011.1"/>
</dbReference>
<dbReference type="SUPFAM" id="SSF100879">
    <property type="entry name" value="Lesion bypass DNA polymerase (Y-family), little finger domain"/>
    <property type="match status" value="1"/>
</dbReference>
<keyword evidence="4" id="KW-0235">DNA replication</keyword>
<dbReference type="GO" id="GO:0006260">
    <property type="term" value="P:DNA replication"/>
    <property type="evidence" value="ECO:0007669"/>
    <property type="project" value="UniProtKB-KW"/>
</dbReference>
<dbReference type="PROSITE" id="PS50173">
    <property type="entry name" value="UMUC"/>
    <property type="match status" value="1"/>
</dbReference>
<sequence length="506" mass="57748">MEKFDNRKIIPDFDYSREQREAIAFIDMKSFYASCEAVALKKNPLEVSLCVMSKADNSAGLILASSPVFKKVFQKNNVGRAYELPFYIHNRKFNYKNYYQHAPFNLDTNRPDPPDPEYVKYIEYWAKRTIITPPRMSLYIEQNMKIQHIIQNYSSTDDMHWYSIDEGFVNLSSSLSYFYPDSKDENRKMSKAVKLDLLSRDIQRAILKETGIYSTVGMSLGNPLLAKLALDNEAKHTSNMRAMWTYENIPEKIWKIKELTDFWGINTRTEKRLNKLGVQSVYDLAHTNPRILKKEFGVIGVQLFFHANGIDSSSVYEKYQSKSNSLGNSQILPRNYTRKTEIEIVIKEMAEQVAIRMRRKKKQTTTVSLGLGFASDGGEGRTRGIYKQLTVEPTNSTHKLVAAVLTLFQKNYIGGSVRQVAVSYGNLIDDDFKLISLFDTVNTEQIKKENKKEKVDDVVDEIRDRFGFLAIQKATSLSEGSRVVARSKLVGGHSAGGLDGLETKNG</sequence>
<evidence type="ECO:0000256" key="4">
    <source>
        <dbReference type="ARBA" id="ARBA00022705"/>
    </source>
</evidence>
<reference evidence="7 8" key="1">
    <citation type="submission" date="2020-02" db="EMBL/GenBank/DDBJ databases">
        <title>Draft genome sequence of Lactococcus sp. Hs20B0-1.</title>
        <authorList>
            <person name="Noda S."/>
            <person name="Yuki M."/>
            <person name="Ohkuma M."/>
        </authorList>
    </citation>
    <scope>NUCLEOTIDE SEQUENCE [LARGE SCALE GENOMIC DNA]</scope>
    <source>
        <strain evidence="7 8">Hs20B0-1</strain>
    </source>
</reference>
<dbReference type="GO" id="GO:0005829">
    <property type="term" value="C:cytosol"/>
    <property type="evidence" value="ECO:0007669"/>
    <property type="project" value="TreeGrafter"/>
</dbReference>
<name>A0A6A0B936_9LACT</name>
<dbReference type="Gene3D" id="1.10.150.20">
    <property type="entry name" value="5' to 3' exonuclease, C-terminal subdomain"/>
    <property type="match status" value="1"/>
</dbReference>
<dbReference type="AlphaFoldDB" id="A0A6A0B936"/>
<dbReference type="EMBL" id="BLLH01000011">
    <property type="protein sequence ID" value="GFH41245.1"/>
    <property type="molecule type" value="Genomic_DNA"/>
</dbReference>
<comment type="similarity">
    <text evidence="1">Belongs to the DNA polymerase type-Y family.</text>
</comment>
<dbReference type="Pfam" id="PF00817">
    <property type="entry name" value="IMS"/>
    <property type="match status" value="1"/>
</dbReference>
<gene>
    <name evidence="7" type="ORF">Hs20B_16430</name>
</gene>
<dbReference type="GO" id="GO:0003887">
    <property type="term" value="F:DNA-directed DNA polymerase activity"/>
    <property type="evidence" value="ECO:0007669"/>
    <property type="project" value="UniProtKB-KW"/>
</dbReference>
<dbReference type="PANTHER" id="PTHR11076">
    <property type="entry name" value="DNA REPAIR POLYMERASE UMUC / TRANSFERASE FAMILY MEMBER"/>
    <property type="match status" value="1"/>
</dbReference>
<dbReference type="GO" id="GO:0042276">
    <property type="term" value="P:error-prone translesion synthesis"/>
    <property type="evidence" value="ECO:0007669"/>
    <property type="project" value="TreeGrafter"/>
</dbReference>
<organism evidence="7 8">
    <name type="scientific">Pseudolactococcus insecticola</name>
    <dbReference type="NCBI Taxonomy" id="2709158"/>
    <lineage>
        <taxon>Bacteria</taxon>
        <taxon>Bacillati</taxon>
        <taxon>Bacillota</taxon>
        <taxon>Bacilli</taxon>
        <taxon>Lactobacillales</taxon>
        <taxon>Streptococcaceae</taxon>
        <taxon>Pseudolactococcus</taxon>
    </lineage>
</organism>
<protein>
    <submittedName>
        <fullName evidence="7">DNA-directed DNA polymerase</fullName>
    </submittedName>
</protein>
<dbReference type="InterPro" id="IPR017961">
    <property type="entry name" value="DNA_pol_Y-fam_little_finger"/>
</dbReference>
<dbReference type="GO" id="GO:0006281">
    <property type="term" value="P:DNA repair"/>
    <property type="evidence" value="ECO:0007669"/>
    <property type="project" value="InterPro"/>
</dbReference>
<dbReference type="GO" id="GO:0009432">
    <property type="term" value="P:SOS response"/>
    <property type="evidence" value="ECO:0007669"/>
    <property type="project" value="TreeGrafter"/>
</dbReference>
<dbReference type="InterPro" id="IPR043128">
    <property type="entry name" value="Rev_trsase/Diguanyl_cyclase"/>
</dbReference>
<evidence type="ECO:0000313" key="8">
    <source>
        <dbReference type="Proteomes" id="UP000475928"/>
    </source>
</evidence>
<proteinExistence type="inferred from homology"/>
<dbReference type="Pfam" id="PF11799">
    <property type="entry name" value="IMS_C"/>
    <property type="match status" value="1"/>
</dbReference>
<dbReference type="GO" id="GO:0003684">
    <property type="term" value="F:damaged DNA binding"/>
    <property type="evidence" value="ECO:0007669"/>
    <property type="project" value="InterPro"/>
</dbReference>
<dbReference type="Proteomes" id="UP000475928">
    <property type="component" value="Unassembled WGS sequence"/>
</dbReference>
<evidence type="ECO:0000256" key="5">
    <source>
        <dbReference type="ARBA" id="ARBA00022932"/>
    </source>
</evidence>